<dbReference type="PANTHER" id="PTHR24205">
    <property type="entry name" value="FOUR AND A HALF LIM DOMAINS PROTEIN"/>
    <property type="match status" value="1"/>
</dbReference>
<evidence type="ECO:0000256" key="5">
    <source>
        <dbReference type="PROSITE-ProRule" id="PRU00125"/>
    </source>
</evidence>
<dbReference type="Proteomes" id="UP001372834">
    <property type="component" value="Unassembled WGS sequence"/>
</dbReference>
<evidence type="ECO:0000256" key="4">
    <source>
        <dbReference type="ARBA" id="ARBA00023038"/>
    </source>
</evidence>
<dbReference type="SMART" id="SM00132">
    <property type="entry name" value="LIM"/>
    <property type="match status" value="1"/>
</dbReference>
<dbReference type="Pfam" id="PF00412">
    <property type="entry name" value="LIM"/>
    <property type="match status" value="1"/>
</dbReference>
<evidence type="ECO:0000256" key="3">
    <source>
        <dbReference type="ARBA" id="ARBA00022833"/>
    </source>
</evidence>
<evidence type="ECO:0000313" key="7">
    <source>
        <dbReference type="EMBL" id="KAK6620561.1"/>
    </source>
</evidence>
<gene>
    <name evidence="7" type="ORF">RUM43_010853</name>
</gene>
<dbReference type="AlphaFoldDB" id="A0AAN8NSJ8"/>
<organism evidence="7 8">
    <name type="scientific">Polyplax serrata</name>
    <name type="common">Common mouse louse</name>
    <dbReference type="NCBI Taxonomy" id="468196"/>
    <lineage>
        <taxon>Eukaryota</taxon>
        <taxon>Metazoa</taxon>
        <taxon>Ecdysozoa</taxon>
        <taxon>Arthropoda</taxon>
        <taxon>Hexapoda</taxon>
        <taxon>Insecta</taxon>
        <taxon>Pterygota</taxon>
        <taxon>Neoptera</taxon>
        <taxon>Paraneoptera</taxon>
        <taxon>Psocodea</taxon>
        <taxon>Troctomorpha</taxon>
        <taxon>Phthiraptera</taxon>
        <taxon>Anoplura</taxon>
        <taxon>Polyplacidae</taxon>
        <taxon>Polyplax</taxon>
    </lineage>
</organism>
<dbReference type="PANTHER" id="PTHR24205:SF4">
    <property type="entry name" value="PROTEIN ESPINAS"/>
    <property type="match status" value="1"/>
</dbReference>
<proteinExistence type="predicted"/>
<evidence type="ECO:0000313" key="8">
    <source>
        <dbReference type="Proteomes" id="UP001372834"/>
    </source>
</evidence>
<dbReference type="InterPro" id="IPR001781">
    <property type="entry name" value="Znf_LIM"/>
</dbReference>
<dbReference type="PROSITE" id="PS50023">
    <property type="entry name" value="LIM_DOMAIN_2"/>
    <property type="match status" value="1"/>
</dbReference>
<accession>A0AAN8NSJ8</accession>
<keyword evidence="3 5" id="KW-0862">Zinc</keyword>
<dbReference type="CDD" id="cd09425">
    <property type="entry name" value="LIM4_LIMPETin"/>
    <property type="match status" value="1"/>
</dbReference>
<dbReference type="GO" id="GO:0005634">
    <property type="term" value="C:nucleus"/>
    <property type="evidence" value="ECO:0007669"/>
    <property type="project" value="TreeGrafter"/>
</dbReference>
<dbReference type="FunFam" id="2.10.110.10:FF:000066">
    <property type="entry name" value="Four and a half LIM domains protein"/>
    <property type="match status" value="1"/>
</dbReference>
<dbReference type="EMBL" id="JAWJWE010000039">
    <property type="protein sequence ID" value="KAK6620561.1"/>
    <property type="molecule type" value="Genomic_DNA"/>
</dbReference>
<keyword evidence="2" id="KW-0677">Repeat</keyword>
<keyword evidence="1 5" id="KW-0479">Metal-binding</keyword>
<keyword evidence="4 5" id="KW-0440">LIM domain</keyword>
<name>A0AAN8NSJ8_POLSC</name>
<dbReference type="GO" id="GO:0046872">
    <property type="term" value="F:metal ion binding"/>
    <property type="evidence" value="ECO:0007669"/>
    <property type="project" value="UniProtKB-KW"/>
</dbReference>
<evidence type="ECO:0000256" key="2">
    <source>
        <dbReference type="ARBA" id="ARBA00022737"/>
    </source>
</evidence>
<protein>
    <recommendedName>
        <fullName evidence="6">LIM zinc-binding domain-containing protein</fullName>
    </recommendedName>
</protein>
<sequence length="177" mass="20302">MTDYITNKMETSLKITKTKTTGEDEIKRAKERGEDVAILSTVFDLNNSKKPERFNCALAYNCLEGDHTKIAQGTKKMEYKTRQWHEKCFCCCVCKTPIGTKSFIPREQEIYCATCYEEKFATRCVKCNKARDLPVVTKSRIVPIALESCLLRGAPLAADQLLVKYHQKSKMYHATQR</sequence>
<evidence type="ECO:0000259" key="6">
    <source>
        <dbReference type="PROSITE" id="PS50023"/>
    </source>
</evidence>
<feature type="domain" description="LIM zinc-binding" evidence="6">
    <location>
        <begin position="54"/>
        <end position="122"/>
    </location>
</feature>
<dbReference type="GO" id="GO:0030018">
    <property type="term" value="C:Z disc"/>
    <property type="evidence" value="ECO:0007669"/>
    <property type="project" value="TreeGrafter"/>
</dbReference>
<dbReference type="Gene3D" id="2.10.110.10">
    <property type="entry name" value="Cysteine Rich Protein"/>
    <property type="match status" value="1"/>
</dbReference>
<dbReference type="SUPFAM" id="SSF57716">
    <property type="entry name" value="Glucocorticoid receptor-like (DNA-binding domain)"/>
    <property type="match status" value="1"/>
</dbReference>
<evidence type="ECO:0000256" key="1">
    <source>
        <dbReference type="ARBA" id="ARBA00022723"/>
    </source>
</evidence>
<dbReference type="GO" id="GO:0003712">
    <property type="term" value="F:transcription coregulator activity"/>
    <property type="evidence" value="ECO:0007669"/>
    <property type="project" value="TreeGrafter"/>
</dbReference>
<reference evidence="7 8" key="1">
    <citation type="submission" date="2023-10" db="EMBL/GenBank/DDBJ databases">
        <title>Genomes of two closely related lineages of the louse Polyplax serrata with different host specificities.</title>
        <authorList>
            <person name="Martinu J."/>
            <person name="Tarabai H."/>
            <person name="Stefka J."/>
            <person name="Hypsa V."/>
        </authorList>
    </citation>
    <scope>NUCLEOTIDE SEQUENCE [LARGE SCALE GENOMIC DNA]</scope>
    <source>
        <strain evidence="7">HR10_N</strain>
    </source>
</reference>
<comment type="caution">
    <text evidence="7">The sequence shown here is derived from an EMBL/GenBank/DDBJ whole genome shotgun (WGS) entry which is preliminary data.</text>
</comment>